<evidence type="ECO:0000313" key="2">
    <source>
        <dbReference type="EMBL" id="PKZ29139.1"/>
    </source>
</evidence>
<gene>
    <name evidence="2" type="ORF">CYJ41_04695</name>
</gene>
<comment type="caution">
    <text evidence="2">The sequence shown here is derived from an EMBL/GenBank/DDBJ whole genome shotgun (WGS) entry which is preliminary data.</text>
</comment>
<sequence length="94" mass="10268">MAGFSISEFLISVVELVEAQADDIKASFVKSAGNIIALCVVAIIAVVGFIFLLLGLNLVFQIWVGKLGAYFLTSGVAFLLSFIIYMVYLWKTKK</sequence>
<evidence type="ECO:0000313" key="3">
    <source>
        <dbReference type="Proteomes" id="UP000234639"/>
    </source>
</evidence>
<protein>
    <submittedName>
        <fullName evidence="2">Uncharacterized protein</fullName>
    </submittedName>
</protein>
<keyword evidence="1" id="KW-0812">Transmembrane</keyword>
<dbReference type="AlphaFoldDB" id="A0A2I1N9W0"/>
<accession>A0A2I1N9W0</accession>
<dbReference type="EMBL" id="PKHU01000004">
    <property type="protein sequence ID" value="PKZ29139.1"/>
    <property type="molecule type" value="Genomic_DNA"/>
</dbReference>
<reference evidence="2 3" key="1">
    <citation type="submission" date="2017-12" db="EMBL/GenBank/DDBJ databases">
        <title>Phylogenetic diversity of female urinary microbiome.</title>
        <authorList>
            <person name="Thomas-White K."/>
            <person name="Wolfe A.J."/>
        </authorList>
    </citation>
    <scope>NUCLEOTIDE SEQUENCE [LARGE SCALE GENOMIC DNA]</scope>
    <source>
        <strain evidence="2 3">UMB0112</strain>
    </source>
</reference>
<organism evidence="2 3">
    <name type="scientific">Campylobacter ureolyticus</name>
    <dbReference type="NCBI Taxonomy" id="827"/>
    <lineage>
        <taxon>Bacteria</taxon>
        <taxon>Pseudomonadati</taxon>
        <taxon>Campylobacterota</taxon>
        <taxon>Epsilonproteobacteria</taxon>
        <taxon>Campylobacterales</taxon>
        <taxon>Campylobacteraceae</taxon>
        <taxon>Campylobacter</taxon>
    </lineage>
</organism>
<dbReference type="RefSeq" id="WP_101637204.1">
    <property type="nucleotide sequence ID" value="NZ_CACRSK010000002.1"/>
</dbReference>
<feature type="transmembrane region" description="Helical" evidence="1">
    <location>
        <begin position="69"/>
        <end position="90"/>
    </location>
</feature>
<dbReference type="Proteomes" id="UP000234639">
    <property type="component" value="Unassembled WGS sequence"/>
</dbReference>
<proteinExistence type="predicted"/>
<name>A0A2I1N9W0_9BACT</name>
<keyword evidence="1" id="KW-1133">Transmembrane helix</keyword>
<evidence type="ECO:0000256" key="1">
    <source>
        <dbReference type="SAM" id="Phobius"/>
    </source>
</evidence>
<keyword evidence="1" id="KW-0472">Membrane</keyword>
<feature type="transmembrane region" description="Helical" evidence="1">
    <location>
        <begin position="35"/>
        <end position="63"/>
    </location>
</feature>